<keyword evidence="2" id="KW-0813">Transport</keyword>
<keyword evidence="4" id="KW-0812">Transmembrane</keyword>
<keyword evidence="7" id="KW-0472">Membrane</keyword>
<evidence type="ECO:0000256" key="7">
    <source>
        <dbReference type="ARBA" id="ARBA00023136"/>
    </source>
</evidence>
<dbReference type="Pfam" id="PF25539">
    <property type="entry name" value="Bestrophin_2"/>
    <property type="match status" value="1"/>
</dbReference>
<dbReference type="KEGG" id="cyn:Cyan7425_0608"/>
<evidence type="ECO:0000256" key="6">
    <source>
        <dbReference type="ARBA" id="ARBA00023065"/>
    </source>
</evidence>
<keyword evidence="6" id="KW-0406">Ion transport</keyword>
<evidence type="ECO:0000256" key="5">
    <source>
        <dbReference type="ARBA" id="ARBA00022989"/>
    </source>
</evidence>
<accession>B8HUV0</accession>
<sequence length="321" mass="35858">MISSVVLSTAAKQSWLRLALQLQGSVFPIVLPRILMFSGLGMLVALAHDFHLPVYIQALGDLSNNVACNLVLGLLLVFRTNTAYEKFWEGRKAWGELVVNIRNLSREIRCSLPAESEQDRQTQETLIKLLTAFAIATKLHLRQLPIEQELDELVSPDQLPQLQQSANPPLLISLAIEAYLQQQYQHQNLEVNQRIAMGERVNQLIAGLTSCERIARTPIPPAYTIYLKRLILIYCCFLPFNLVERTQTWTGLIMAVVSFILFGVEEIGNQIENPFGTDPNDLPLDQICQVIVENGNLVLSFDPVSPLLPGIAVSNPALPKL</sequence>
<reference evidence="9" key="1">
    <citation type="submission" date="2009-01" db="EMBL/GenBank/DDBJ databases">
        <title>Complete sequence of chromosome Cyanothece sp. PCC 7425.</title>
        <authorList>
            <consortium name="US DOE Joint Genome Institute"/>
            <person name="Lucas S."/>
            <person name="Copeland A."/>
            <person name="Lapidus A."/>
            <person name="Glavina del Rio T."/>
            <person name="Dalin E."/>
            <person name="Tice H."/>
            <person name="Bruce D."/>
            <person name="Goodwin L."/>
            <person name="Pitluck S."/>
            <person name="Sims D."/>
            <person name="Meineke L."/>
            <person name="Brettin T."/>
            <person name="Detter J.C."/>
            <person name="Han C."/>
            <person name="Larimer F."/>
            <person name="Land M."/>
            <person name="Hauser L."/>
            <person name="Kyrpides N."/>
            <person name="Ovchinnikova G."/>
            <person name="Liberton M."/>
            <person name="Stoeckel J."/>
            <person name="Banerjee A."/>
            <person name="Singh A."/>
            <person name="Page L."/>
            <person name="Sato H."/>
            <person name="Zhao L."/>
            <person name="Sherman L."/>
            <person name="Pakrasi H."/>
            <person name="Richardson P."/>
        </authorList>
    </citation>
    <scope>NUCLEOTIDE SEQUENCE</scope>
    <source>
        <strain evidence="9">PCC 7425</strain>
    </source>
</reference>
<organism evidence="9">
    <name type="scientific">Cyanothece sp. (strain PCC 7425 / ATCC 29141)</name>
    <dbReference type="NCBI Taxonomy" id="395961"/>
    <lineage>
        <taxon>Bacteria</taxon>
        <taxon>Bacillati</taxon>
        <taxon>Cyanobacteriota</taxon>
        <taxon>Cyanophyceae</taxon>
        <taxon>Gomontiellales</taxon>
        <taxon>Cyanothecaceae</taxon>
        <taxon>Cyanothece</taxon>
    </lineage>
</organism>
<evidence type="ECO:0000256" key="3">
    <source>
        <dbReference type="ARBA" id="ARBA00022475"/>
    </source>
</evidence>
<evidence type="ECO:0000256" key="8">
    <source>
        <dbReference type="ARBA" id="ARBA00034708"/>
    </source>
</evidence>
<gene>
    <name evidence="9" type="ordered locus">Cyan7425_0608</name>
</gene>
<dbReference type="GO" id="GO:0005254">
    <property type="term" value="F:chloride channel activity"/>
    <property type="evidence" value="ECO:0007669"/>
    <property type="project" value="InterPro"/>
</dbReference>
<dbReference type="GO" id="GO:0005886">
    <property type="term" value="C:plasma membrane"/>
    <property type="evidence" value="ECO:0007669"/>
    <property type="project" value="UniProtKB-SubCell"/>
</dbReference>
<evidence type="ECO:0000313" key="9">
    <source>
        <dbReference type="EMBL" id="ACL42997.1"/>
    </source>
</evidence>
<dbReference type="eggNOG" id="COG3781">
    <property type="taxonomic scope" value="Bacteria"/>
</dbReference>
<dbReference type="PANTHER" id="PTHR33281:SF19">
    <property type="entry name" value="VOLTAGE-DEPENDENT ANION CHANNEL-FORMING PROTEIN YNEE"/>
    <property type="match status" value="1"/>
</dbReference>
<dbReference type="AlphaFoldDB" id="B8HUV0"/>
<dbReference type="HOGENOM" id="CLU_029790_4_1_3"/>
<evidence type="ECO:0000256" key="2">
    <source>
        <dbReference type="ARBA" id="ARBA00022448"/>
    </source>
</evidence>
<name>B8HUV0_CYAP4</name>
<evidence type="ECO:0008006" key="10">
    <source>
        <dbReference type="Google" id="ProtNLM"/>
    </source>
</evidence>
<keyword evidence="3" id="KW-1003">Cell membrane</keyword>
<comment type="subcellular location">
    <subcellularLocation>
        <location evidence="1">Cell membrane</location>
        <topology evidence="1">Multi-pass membrane protein</topology>
    </subcellularLocation>
</comment>
<evidence type="ECO:0000256" key="4">
    <source>
        <dbReference type="ARBA" id="ARBA00022692"/>
    </source>
</evidence>
<proteinExistence type="inferred from homology"/>
<evidence type="ECO:0000256" key="1">
    <source>
        <dbReference type="ARBA" id="ARBA00004651"/>
    </source>
</evidence>
<dbReference type="InterPro" id="IPR044669">
    <property type="entry name" value="YneE/VCCN1/2-like"/>
</dbReference>
<keyword evidence="5" id="KW-1133">Transmembrane helix</keyword>
<dbReference type="EMBL" id="CP001344">
    <property type="protein sequence ID" value="ACL42997.1"/>
    <property type="molecule type" value="Genomic_DNA"/>
</dbReference>
<protein>
    <recommendedName>
        <fullName evidence="10">Bestrophin-like protein</fullName>
    </recommendedName>
</protein>
<comment type="similarity">
    <text evidence="8">Belongs to the anion channel-forming bestrophin (TC 1.A.46) family.</text>
</comment>
<dbReference type="STRING" id="395961.Cyan7425_0608"/>
<dbReference type="PANTHER" id="PTHR33281">
    <property type="entry name" value="UPF0187 PROTEIN YNEE"/>
    <property type="match status" value="1"/>
</dbReference>